<proteinExistence type="predicted"/>
<evidence type="ECO:0008006" key="3">
    <source>
        <dbReference type="Google" id="ProtNLM"/>
    </source>
</evidence>
<name>A0A0E9VN04_ANGAN</name>
<evidence type="ECO:0000256" key="1">
    <source>
        <dbReference type="SAM" id="SignalP"/>
    </source>
</evidence>
<dbReference type="AlphaFoldDB" id="A0A0E9VN04"/>
<reference evidence="2" key="2">
    <citation type="journal article" date="2015" name="Fish Shellfish Immunol.">
        <title>Early steps in the European eel (Anguilla anguilla)-Vibrio vulnificus interaction in the gills: Role of the RtxA13 toxin.</title>
        <authorList>
            <person name="Callol A."/>
            <person name="Pajuelo D."/>
            <person name="Ebbesson L."/>
            <person name="Teles M."/>
            <person name="MacKenzie S."/>
            <person name="Amaro C."/>
        </authorList>
    </citation>
    <scope>NUCLEOTIDE SEQUENCE</scope>
</reference>
<evidence type="ECO:0000313" key="2">
    <source>
        <dbReference type="EMBL" id="JAH78633.1"/>
    </source>
</evidence>
<organism evidence="2">
    <name type="scientific">Anguilla anguilla</name>
    <name type="common">European freshwater eel</name>
    <name type="synonym">Muraena anguilla</name>
    <dbReference type="NCBI Taxonomy" id="7936"/>
    <lineage>
        <taxon>Eukaryota</taxon>
        <taxon>Metazoa</taxon>
        <taxon>Chordata</taxon>
        <taxon>Craniata</taxon>
        <taxon>Vertebrata</taxon>
        <taxon>Euteleostomi</taxon>
        <taxon>Actinopterygii</taxon>
        <taxon>Neopterygii</taxon>
        <taxon>Teleostei</taxon>
        <taxon>Anguilliformes</taxon>
        <taxon>Anguillidae</taxon>
        <taxon>Anguilla</taxon>
    </lineage>
</organism>
<protein>
    <recommendedName>
        <fullName evidence="3">Secreted protein</fullName>
    </recommendedName>
</protein>
<reference evidence="2" key="1">
    <citation type="submission" date="2014-11" db="EMBL/GenBank/DDBJ databases">
        <authorList>
            <person name="Amaro Gonzalez C."/>
        </authorList>
    </citation>
    <scope>NUCLEOTIDE SEQUENCE</scope>
</reference>
<keyword evidence="1" id="KW-0732">Signal</keyword>
<feature type="signal peptide" evidence="1">
    <location>
        <begin position="1"/>
        <end position="23"/>
    </location>
</feature>
<sequence>MQAPMSTIWGTALRPCSISLTLGSLLTSSTVGPMKRGSMLLYWESSRKARITWFGKNRTAMPCFRSRCLSCSISSAFVALL</sequence>
<feature type="chain" id="PRO_5002433797" description="Secreted protein" evidence="1">
    <location>
        <begin position="24"/>
        <end position="81"/>
    </location>
</feature>
<accession>A0A0E9VN04</accession>
<dbReference type="EMBL" id="GBXM01029944">
    <property type="protein sequence ID" value="JAH78633.1"/>
    <property type="molecule type" value="Transcribed_RNA"/>
</dbReference>